<feature type="transmembrane region" description="Helical" evidence="8">
    <location>
        <begin position="220"/>
        <end position="241"/>
    </location>
</feature>
<comment type="subcellular location">
    <subcellularLocation>
        <location evidence="1 8">Cell membrane</location>
        <topology evidence="1 8">Multi-pass membrane protein</topology>
    </subcellularLocation>
</comment>
<evidence type="ECO:0000256" key="8">
    <source>
        <dbReference type="RuleBase" id="RU363041"/>
    </source>
</evidence>
<feature type="transmembrane region" description="Helical" evidence="8">
    <location>
        <begin position="191"/>
        <end position="214"/>
    </location>
</feature>
<proteinExistence type="inferred from homology"/>
<keyword evidence="3" id="KW-0813">Transport</keyword>
<evidence type="ECO:0000256" key="5">
    <source>
        <dbReference type="ARBA" id="ARBA00022692"/>
    </source>
</evidence>
<evidence type="ECO:0000256" key="4">
    <source>
        <dbReference type="ARBA" id="ARBA00022475"/>
    </source>
</evidence>
<keyword evidence="5 8" id="KW-0812">Transmembrane</keyword>
<feature type="transmembrane region" description="Helical" evidence="8">
    <location>
        <begin position="129"/>
        <end position="150"/>
    </location>
</feature>
<feature type="transmembrane region" description="Helical" evidence="8">
    <location>
        <begin position="103"/>
        <end position="123"/>
    </location>
</feature>
<reference evidence="9" key="1">
    <citation type="journal article" date="2020" name="mSystems">
        <title>Genome- and Community-Level Interaction Insights into Carbon Utilization and Element Cycling Functions of Hydrothermarchaeota in Hydrothermal Sediment.</title>
        <authorList>
            <person name="Zhou Z."/>
            <person name="Liu Y."/>
            <person name="Xu W."/>
            <person name="Pan J."/>
            <person name="Luo Z.H."/>
            <person name="Li M."/>
        </authorList>
    </citation>
    <scope>NUCLEOTIDE SEQUENCE [LARGE SCALE GENOMIC DNA]</scope>
    <source>
        <strain evidence="9">HyVt-533</strain>
    </source>
</reference>
<evidence type="ECO:0000256" key="1">
    <source>
        <dbReference type="ARBA" id="ARBA00004651"/>
    </source>
</evidence>
<dbReference type="EMBL" id="DROK01000119">
    <property type="protein sequence ID" value="HHI96990.1"/>
    <property type="molecule type" value="Genomic_DNA"/>
</dbReference>
<sequence>MAGEPSVAEAAKEAVAATGAKGSNIPWWLWPVILFGFTFIIGIIAPLSGVGGGVLFVPLSTAFFPFSVDFIRGAGLIMALTSALSATPQFIRKGLANIRIMTPLVCVSMVTSILGGIVGLWITNAFPAGKYYITIALGLVLLLIFFVMLTSKRVEFPEVKEQDALSRALALSGSWYEPTLGKILEYKVTRLPIGLICFAAVGFIAGMFGLGAGWANVPVLNLIMGAPIKVAVATSMTIISINDAAAAWIYLAKGAVLPLIVVPSVLGISIGARIGAKLAVKAKPAFVKILVMGIMLLAAALNIIKGLKGLHII</sequence>
<gene>
    <name evidence="9" type="ORF">ENJ96_03985</name>
</gene>
<name>A0A7V5U2B9_9BACT</name>
<feature type="transmembrane region" description="Helical" evidence="8">
    <location>
        <begin position="70"/>
        <end position="91"/>
    </location>
</feature>
<evidence type="ECO:0000313" key="9">
    <source>
        <dbReference type="EMBL" id="HHI96990.1"/>
    </source>
</evidence>
<dbReference type="InterPro" id="IPR052017">
    <property type="entry name" value="TSUP"/>
</dbReference>
<dbReference type="Proteomes" id="UP000886101">
    <property type="component" value="Unassembled WGS sequence"/>
</dbReference>
<accession>A0A7V5U2B9</accession>
<keyword evidence="7 8" id="KW-0472">Membrane</keyword>
<feature type="transmembrane region" description="Helical" evidence="8">
    <location>
        <begin position="27"/>
        <end position="50"/>
    </location>
</feature>
<evidence type="ECO:0000256" key="6">
    <source>
        <dbReference type="ARBA" id="ARBA00022989"/>
    </source>
</evidence>
<evidence type="ECO:0000256" key="3">
    <source>
        <dbReference type="ARBA" id="ARBA00022448"/>
    </source>
</evidence>
<evidence type="ECO:0000256" key="7">
    <source>
        <dbReference type="ARBA" id="ARBA00023136"/>
    </source>
</evidence>
<dbReference type="Pfam" id="PF01925">
    <property type="entry name" value="TauE"/>
    <property type="match status" value="1"/>
</dbReference>
<dbReference type="GO" id="GO:0005886">
    <property type="term" value="C:plasma membrane"/>
    <property type="evidence" value="ECO:0007669"/>
    <property type="project" value="UniProtKB-SubCell"/>
</dbReference>
<dbReference type="InterPro" id="IPR002781">
    <property type="entry name" value="TM_pro_TauE-like"/>
</dbReference>
<dbReference type="AlphaFoldDB" id="A0A7V5U2B9"/>
<feature type="transmembrane region" description="Helical" evidence="8">
    <location>
        <begin position="248"/>
        <end position="274"/>
    </location>
</feature>
<dbReference type="PANTHER" id="PTHR30269:SF23">
    <property type="entry name" value="MEMBRANE TRANSPORTER PROTEIN YDHB-RELATED"/>
    <property type="match status" value="1"/>
</dbReference>
<dbReference type="PANTHER" id="PTHR30269">
    <property type="entry name" value="TRANSMEMBRANE PROTEIN YFCA"/>
    <property type="match status" value="1"/>
</dbReference>
<organism evidence="9">
    <name type="scientific">Thermodesulfatator atlanticus</name>
    <dbReference type="NCBI Taxonomy" id="501497"/>
    <lineage>
        <taxon>Bacteria</taxon>
        <taxon>Pseudomonadati</taxon>
        <taxon>Thermodesulfobacteriota</taxon>
        <taxon>Thermodesulfobacteria</taxon>
        <taxon>Thermodesulfobacteriales</taxon>
        <taxon>Thermodesulfatatoraceae</taxon>
        <taxon>Thermodesulfatator</taxon>
    </lineage>
</organism>
<keyword evidence="4 8" id="KW-1003">Cell membrane</keyword>
<comment type="similarity">
    <text evidence="2 8">Belongs to the 4-toluene sulfonate uptake permease (TSUP) (TC 2.A.102) family.</text>
</comment>
<comment type="caution">
    <text evidence="9">The sequence shown here is derived from an EMBL/GenBank/DDBJ whole genome shotgun (WGS) entry which is preliminary data.</text>
</comment>
<protein>
    <recommendedName>
        <fullName evidence="8">Probable membrane transporter protein</fullName>
    </recommendedName>
</protein>
<feature type="transmembrane region" description="Helical" evidence="8">
    <location>
        <begin position="286"/>
        <end position="304"/>
    </location>
</feature>
<evidence type="ECO:0000256" key="2">
    <source>
        <dbReference type="ARBA" id="ARBA00009142"/>
    </source>
</evidence>
<keyword evidence="6 8" id="KW-1133">Transmembrane helix</keyword>